<dbReference type="SUPFAM" id="SSF52833">
    <property type="entry name" value="Thioredoxin-like"/>
    <property type="match status" value="1"/>
</dbReference>
<evidence type="ECO:0000313" key="2">
    <source>
        <dbReference type="Proteomes" id="UP001652625"/>
    </source>
</evidence>
<organism evidence="2 3">
    <name type="scientific">Hydra vulgaris</name>
    <name type="common">Hydra</name>
    <name type="synonym">Hydra attenuata</name>
    <dbReference type="NCBI Taxonomy" id="6087"/>
    <lineage>
        <taxon>Eukaryota</taxon>
        <taxon>Metazoa</taxon>
        <taxon>Cnidaria</taxon>
        <taxon>Hydrozoa</taxon>
        <taxon>Hydroidolina</taxon>
        <taxon>Anthoathecata</taxon>
        <taxon>Aplanulata</taxon>
        <taxon>Hydridae</taxon>
        <taxon>Hydra</taxon>
    </lineage>
</organism>
<dbReference type="InterPro" id="IPR036249">
    <property type="entry name" value="Thioredoxin-like_sf"/>
</dbReference>
<feature type="domain" description="Thioredoxin" evidence="1">
    <location>
        <begin position="452"/>
        <end position="522"/>
    </location>
</feature>
<reference evidence="3" key="1">
    <citation type="submission" date="2025-08" db="UniProtKB">
        <authorList>
            <consortium name="RefSeq"/>
        </authorList>
    </citation>
    <scope>IDENTIFICATION</scope>
</reference>
<proteinExistence type="predicted"/>
<dbReference type="InterPro" id="IPR051063">
    <property type="entry name" value="PDI"/>
</dbReference>
<sequence>MYVHRSIMEFTLEFFIVESLLFFFAGAQGSNMKSYAVPYKELNFKEYQKYINEQQWYNPACIFFNDGAFLQNYTNSLEMFNAKLKEINMMLFIAPKQVSSDKLEFSCYVKQKSPVYFKGKHIFKSNHIEKFITSKLNFGLLQMAVAKDIYFENIVRRESKTIMVFLPGNKWLQSECNLLDLILEFEQPNLQLVFVPPNTNVERVIVPHFQVSEFPCVLILARQYGQQKFKLIKSFQGPYQATDMFLKLHFLLQSLAAISPNQDQLDVMMNRRISLTTLLVCIFTSSNSSTFNFLHAYQRSMIHFKSKYPNIVFVAADIADRQISIVLMRNLKVYNVDNLPFIVAFWNEEISGNQVTKQKVITSKMAPTPHNLEVLLNGHGLLKIDKITPRKVCSANETEVSYFNEQVIEMVVPIVEKQKNITKIKKKRQPEFITEKTWYQIFNQQNKQLSIEEFVRSSRLIFIIFIQSGCSFCNLSMPVFKKVLHSQKFLNSTSVYLMNCSENRQICLKYSITGYPTMILFRILTLNVPSTCFENNYQSEVTSVDYHGYVEFKPIMSWLSKMSQENVNLVAGKHNIPVELVKDVRLIAQFYTKKYILKYIPRSLHGRLMPFKCFMDLCELLFNQVECFGTQANDVEFSNKKKELFLESLFFTRKDGLNVTIFQTGLPMKRSLDADHFGKGIPFHVTHKYDISRNFKCEDNTTKCNEVALKFIREHSRLPVTYLTSALLHSHQKGMSYLWEKPVLVAFAHTDNITQGSKFLEKLYELSLDIYTEINVAVVDVDIYPHWSSLFVPKDYYTADRDQEDFDELYQYPRFCMIELGKHNRAAFYPPLKINERERSTSHPLKQEDMQISLKNFVQLYLKNKEALLVETRLF</sequence>
<dbReference type="Gene3D" id="3.40.30.10">
    <property type="entry name" value="Glutaredoxin"/>
    <property type="match status" value="1"/>
</dbReference>
<dbReference type="RefSeq" id="XP_065657425.1">
    <property type="nucleotide sequence ID" value="XM_065801353.1"/>
</dbReference>
<gene>
    <name evidence="3" type="primary">LOC105845492</name>
</gene>
<dbReference type="InterPro" id="IPR013766">
    <property type="entry name" value="Thioredoxin_domain"/>
</dbReference>
<accession>A0ABM4C741</accession>
<evidence type="ECO:0000259" key="1">
    <source>
        <dbReference type="Pfam" id="PF00085"/>
    </source>
</evidence>
<dbReference type="Proteomes" id="UP001652625">
    <property type="component" value="Chromosome 07"/>
</dbReference>
<evidence type="ECO:0000313" key="3">
    <source>
        <dbReference type="RefSeq" id="XP_065657425.1"/>
    </source>
</evidence>
<keyword evidence="2" id="KW-1185">Reference proteome</keyword>
<dbReference type="PANTHER" id="PTHR45672">
    <property type="entry name" value="PROTEIN DISULFIDE-ISOMERASE C17H9.14C-RELATED"/>
    <property type="match status" value="1"/>
</dbReference>
<dbReference type="PANTHER" id="PTHR45672:SF11">
    <property type="entry name" value="PROTEIN DISULFIDE-ISOMERASE C17H9.14C"/>
    <property type="match status" value="1"/>
</dbReference>
<dbReference type="CDD" id="cd02961">
    <property type="entry name" value="PDI_a_family"/>
    <property type="match status" value="1"/>
</dbReference>
<protein>
    <submittedName>
        <fullName evidence="3">Uncharacterized protein LOC105845492 isoform X4</fullName>
    </submittedName>
</protein>
<name>A0ABM4C741_HYDVU</name>
<dbReference type="Pfam" id="PF00085">
    <property type="entry name" value="Thioredoxin"/>
    <property type="match status" value="1"/>
</dbReference>
<dbReference type="GeneID" id="105845492"/>